<keyword evidence="2" id="KW-0472">Membrane</keyword>
<keyword evidence="2" id="KW-1133">Transmembrane helix</keyword>
<name>C3YRR0_BRAFL</name>
<dbReference type="AlphaFoldDB" id="C3YRR0"/>
<feature type="transmembrane region" description="Helical" evidence="2">
    <location>
        <begin position="60"/>
        <end position="80"/>
    </location>
</feature>
<sequence length="123" mass="13171">MGKLKVEASAKTGPEDPPPYHLEPLPTKLGIQTNIVVPEPVPAGSPPAQARRCPKKWKTITLVTVCVVLVLGLTVLGVMLGKKHMMAGKPDCSERGDSGETGQEAYGGRWICLTSRTQLKAQQ</sequence>
<gene>
    <name evidence="3" type="ORF">BRAFLDRAFT_95093</name>
</gene>
<organism>
    <name type="scientific">Branchiostoma floridae</name>
    <name type="common">Florida lancelet</name>
    <name type="synonym">Amphioxus</name>
    <dbReference type="NCBI Taxonomy" id="7739"/>
    <lineage>
        <taxon>Eukaryota</taxon>
        <taxon>Metazoa</taxon>
        <taxon>Chordata</taxon>
        <taxon>Cephalochordata</taxon>
        <taxon>Leptocardii</taxon>
        <taxon>Amphioxiformes</taxon>
        <taxon>Branchiostomatidae</taxon>
        <taxon>Branchiostoma</taxon>
    </lineage>
</organism>
<evidence type="ECO:0000256" key="1">
    <source>
        <dbReference type="SAM" id="MobiDB-lite"/>
    </source>
</evidence>
<evidence type="ECO:0000313" key="3">
    <source>
        <dbReference type="EMBL" id="EEN56815.1"/>
    </source>
</evidence>
<evidence type="ECO:0000256" key="2">
    <source>
        <dbReference type="SAM" id="Phobius"/>
    </source>
</evidence>
<protein>
    <submittedName>
        <fullName evidence="3">Uncharacterized protein</fullName>
    </submittedName>
</protein>
<dbReference type="EMBL" id="GG666548">
    <property type="protein sequence ID" value="EEN56815.1"/>
    <property type="molecule type" value="Genomic_DNA"/>
</dbReference>
<dbReference type="InParanoid" id="C3YRR0"/>
<feature type="region of interest" description="Disordered" evidence="1">
    <location>
        <begin position="1"/>
        <end position="25"/>
    </location>
</feature>
<accession>C3YRR0</accession>
<reference evidence="3" key="1">
    <citation type="journal article" date="2008" name="Nature">
        <title>The amphioxus genome and the evolution of the chordate karyotype.</title>
        <authorList>
            <consortium name="US DOE Joint Genome Institute (JGI-PGF)"/>
            <person name="Putnam N.H."/>
            <person name="Butts T."/>
            <person name="Ferrier D.E.K."/>
            <person name="Furlong R.F."/>
            <person name="Hellsten U."/>
            <person name="Kawashima T."/>
            <person name="Robinson-Rechavi M."/>
            <person name="Shoguchi E."/>
            <person name="Terry A."/>
            <person name="Yu J.-K."/>
            <person name="Benito-Gutierrez E.L."/>
            <person name="Dubchak I."/>
            <person name="Garcia-Fernandez J."/>
            <person name="Gibson-Brown J.J."/>
            <person name="Grigoriev I.V."/>
            <person name="Horton A.C."/>
            <person name="de Jong P.J."/>
            <person name="Jurka J."/>
            <person name="Kapitonov V.V."/>
            <person name="Kohara Y."/>
            <person name="Kuroki Y."/>
            <person name="Lindquist E."/>
            <person name="Lucas S."/>
            <person name="Osoegawa K."/>
            <person name="Pennacchio L.A."/>
            <person name="Salamov A.A."/>
            <person name="Satou Y."/>
            <person name="Sauka-Spengler T."/>
            <person name="Schmutz J."/>
            <person name="Shin-I T."/>
            <person name="Toyoda A."/>
            <person name="Bronner-Fraser M."/>
            <person name="Fujiyama A."/>
            <person name="Holland L.Z."/>
            <person name="Holland P.W.H."/>
            <person name="Satoh N."/>
            <person name="Rokhsar D.S."/>
        </authorList>
    </citation>
    <scope>NUCLEOTIDE SEQUENCE [LARGE SCALE GENOMIC DNA]</scope>
    <source>
        <strain evidence="3">S238N-H82</strain>
        <tissue evidence="3">Testes</tissue>
    </source>
</reference>
<keyword evidence="2" id="KW-0812">Transmembrane</keyword>
<proteinExistence type="predicted"/>